<feature type="region of interest" description="Disordered" evidence="1">
    <location>
        <begin position="1118"/>
        <end position="1140"/>
    </location>
</feature>
<feature type="region of interest" description="Disordered" evidence="1">
    <location>
        <begin position="740"/>
        <end position="821"/>
    </location>
</feature>
<evidence type="ECO:0000256" key="1">
    <source>
        <dbReference type="SAM" id="MobiDB-lite"/>
    </source>
</evidence>
<feature type="compositionally biased region" description="Polar residues" evidence="1">
    <location>
        <begin position="1539"/>
        <end position="1559"/>
    </location>
</feature>
<evidence type="ECO:0000313" key="2">
    <source>
        <dbReference type="EMBL" id="CAB4013848.1"/>
    </source>
</evidence>
<feature type="region of interest" description="Disordered" evidence="1">
    <location>
        <begin position="1539"/>
        <end position="1566"/>
    </location>
</feature>
<reference evidence="2" key="1">
    <citation type="submission" date="2020-04" db="EMBL/GenBank/DDBJ databases">
        <authorList>
            <person name="Alioto T."/>
            <person name="Alioto T."/>
            <person name="Gomez Garrido J."/>
        </authorList>
    </citation>
    <scope>NUCLEOTIDE SEQUENCE</scope>
    <source>
        <strain evidence="2">A484AB</strain>
    </source>
</reference>
<organism evidence="2 3">
    <name type="scientific">Paramuricea clavata</name>
    <name type="common">Red gorgonian</name>
    <name type="synonym">Violescent sea-whip</name>
    <dbReference type="NCBI Taxonomy" id="317549"/>
    <lineage>
        <taxon>Eukaryota</taxon>
        <taxon>Metazoa</taxon>
        <taxon>Cnidaria</taxon>
        <taxon>Anthozoa</taxon>
        <taxon>Octocorallia</taxon>
        <taxon>Malacalcyonacea</taxon>
        <taxon>Plexauridae</taxon>
        <taxon>Paramuricea</taxon>
    </lineage>
</organism>
<accession>A0A7D9IQ52</accession>
<keyword evidence="3" id="KW-1185">Reference proteome</keyword>
<comment type="caution">
    <text evidence="2">The sequence shown here is derived from an EMBL/GenBank/DDBJ whole genome shotgun (WGS) entry which is preliminary data.</text>
</comment>
<sequence length="2478" mass="266766">MLSSTFSPGGNSTVFAYVESADNYQSATPGSISKTSKVRNTERSISMNGSISTEHSRTFQNVSTTPVAELRSSGIVTAPISSAVNANYTSVKSSQTAVPELLSSKHEHQSNETSMKTLSSNSTAIFLLFNGTLIAKDASSNFSISKTSEYVRRTTEVSPSVPSVVSPPANKTSIYYTTVSPRGNIQWTNISANLSGYEGSIGLNRSRNRTAVMSYITASPHPSTSKSSSSSRIDMVNKSENSPASSTVLLLLNTTQGVRSINFTVVSLSKNVNSSSGTIPNSSSIQWKAEEIISSTSTSTGLSSTLLPSQLNNNKTSRVRSGVSKFGNISATVSVIPASSTRELNSSHDEHCGINTSHSSYIIPAQSGILLNISSRTRQELKTKVYLSSSSMPVPSLNTDVWNVSSAKEQHLAASSRNDMFGNSTIAIGSGATSVSRYLNKTSAIGHTADVYSTSLLPTLTLFTEQIIRNTTSTSLSKGNHTATLMFSKSIRSMAANMSSVDSIEKTTTNWKVNSSSQFLNGISPSHNSTLNIKPFTSLASERQKTEKKSKELLTGSHNISSSIVVFNLPPSVVWTTVSSPLKYSTTHASWSVPFLPKVLSTSVSSSIATSKADIPFGRKSSVQINSSQSPASSRFDLPTEGHSNINAVINSTNQVYYGSSTIQSSSDLFVYSTAEVTNRSFPIVQPSSSLPVLTNSSNMIRVSVVPIYTPCYISYMVTVSRIVTHSFVASTVDIETGATSSVQQPSFPSHSNDQSHAGSTPLQPTPSTRFFAQHSSTEMFSKSPTESLSRLPGHVESSMQTKHDAAMTKSNTRSATMNKPNYTQAHNFTKSDNSISNVAVSSSVLHELTVNRNLTAGIRNHTTLLIDHSRSTSVQNFPVKISKSLNTFPLPNKSTSIVDKYVNFNVSITTTTTTTVMNLTSPILNVRMSSNAPAKSELAYTSMIENATTLGHSVRSGSNSVNKSSHQSSNISSRSVLRQETSLVATTTSPLFTKHITLHPTQSSSVQLGIALSTVSAKQVHQTVSPIVNISDVQSSISFYNSSFSNLSRNVTTSQDAHATPSLNHMFSNRSNPTVTAYFNRHDTSVPLSYSRFSFNLTNVRIYGTTLSTLATVTNRRTTAQSTRTENRNLPQPTPVLSRTPSLNNLSVVLSSSIPMLTSKESLLNQNTSAKSTLRNVSGFVNSTLILLSSSTESNMSIFSYKPTVESTSSLDVPSLSNRTTVGLNSNSGGNKTMLVTPSIPVVSRHTRNATHGQNVLPIVSATISKENIQFISIEVIRASSIWPTVVLATGSNLNSQWTSYKNDHTSNSFPDKTISYSSFHVTPSISSSGKPETNPLRRKRRELRNLTVMQDNIGTNSTKNVIKNATTTSTVNISILLLNTSSWKMKEESVELRSTERFLPTQTGSLHQTVKTRFTPTPVINASKATPSPVLVTTSSLEKRFMTSSWNLSFSRLANESRSLTNGYNSLSVPILSPSVEIDHSAASMVSPKRTSSAITSTVRNSSLVETFLSPNNSSIVSSTTNSVNEDRRLMTASASQLASSQGMNTEQYNTSITNGTNSDRNSRLSNRSSLILLTPTITQKQRIMITQSTSIHQSVALTPSITIYKKSVSSNLKMSAKQAVMSTSLDVGMISNSSIINYSSLISTAKSISSPNITLSMTQGKYEKKVNASESTLNTSMTASLNIGSGTYPPTIQDSSYISTTQYTSSSNRTSFSSQLRHETNIQVSKSLVNTGILESTMMSRTQLLVKSLLYSLTYARMNVTTTNNTIRTESNVTAVKSTNSVFPPTSIDDENSRNTSQMRISHSSTSLRLVLETSVGNESLALMPSPVTTLHTSVTAEKLSLYQSENMYSVVNSSPRMMLSSAGTFKFSHHSFISVSSSPTSSFHNSSSDNIRTTSLVKSTLSRAITNGLIPQSSENVTSSISPASVSAHSHNVTSLIHGNISDASSTVSTSYISVTQSPSPSFSIIGSKGITATPTLSKESYISSAAILSQSSSLTTTDGKDHFVANSSVTLPGESSSILSRILRTESRSKVIVITSEKQSGGYYLIPTSSLGLCLVSYSTIFVNISVKTPVTLNTTPVNTTSSLQTPLSMPSSGEINSTRIFTSSVVLRSNVRTSGVLKPSLVSSLVVNKSSISVNYSGVILSTSPFKTSYSGMNTTSLGQYLSKSAGNTTIFQSSTMAYSKPLPITSQTDIPVLPSPTLPKATATYTSKTYTSKTYTVINISPNMSLTSSLYQISPTVSSIVQSSSVATTHTPTSTVDENSILVIALKVPESTNVSTIAFKAILEEKLYQIYQKGLLVQRKRRKRSTLPDSRVEVQNIQRNGQEVDVKYIVIASNRTLLAEDAAKIMDVFTVQKMSSIIGYEVLSRPRPVKTIVPGSPVLAMLVKTTSQNNLSNAAIKKEFEVELARFYRNSEKLPVTKTVNATITKIFHDPLGRTYIEFIITVDNVAVDRTTVMKSFASGAILSSKGLNQM</sequence>
<dbReference type="Proteomes" id="UP001152795">
    <property type="component" value="Unassembled WGS sequence"/>
</dbReference>
<feature type="region of interest" description="Disordered" evidence="1">
    <location>
        <begin position="217"/>
        <end position="239"/>
    </location>
</feature>
<protein>
    <submittedName>
        <fullName evidence="2">Uncharacterized protein</fullName>
    </submittedName>
</protein>
<feature type="compositionally biased region" description="Low complexity" evidence="1">
    <location>
        <begin position="219"/>
        <end position="231"/>
    </location>
</feature>
<feature type="non-terminal residue" evidence="2">
    <location>
        <position position="2478"/>
    </location>
</feature>
<name>A0A7D9IQ52_PARCT</name>
<dbReference type="EMBL" id="CACRXK020008047">
    <property type="protein sequence ID" value="CAB4013848.1"/>
    <property type="molecule type" value="Genomic_DNA"/>
</dbReference>
<feature type="compositionally biased region" description="Polar residues" evidence="1">
    <location>
        <begin position="809"/>
        <end position="821"/>
    </location>
</feature>
<feature type="region of interest" description="Disordered" evidence="1">
    <location>
        <begin position="954"/>
        <end position="976"/>
    </location>
</feature>
<gene>
    <name evidence="2" type="ORF">PACLA_8A059324</name>
</gene>
<proteinExistence type="predicted"/>
<feature type="compositionally biased region" description="Polar residues" evidence="1">
    <location>
        <begin position="740"/>
        <end position="789"/>
    </location>
</feature>
<evidence type="ECO:0000313" key="3">
    <source>
        <dbReference type="Proteomes" id="UP001152795"/>
    </source>
</evidence>